<reference evidence="7 8" key="1">
    <citation type="submission" date="2017-11" db="EMBL/GenBank/DDBJ databases">
        <title>The genome of Rhizophagus clarus HR1 reveals common genetic basis of auxotrophy among arbuscular mycorrhizal fungi.</title>
        <authorList>
            <person name="Kobayashi Y."/>
        </authorList>
    </citation>
    <scope>NUCLEOTIDE SEQUENCE [LARGE SCALE GENOMIC DNA]</scope>
    <source>
        <strain evidence="7 8">HR1</strain>
    </source>
</reference>
<organism evidence="7 8">
    <name type="scientific">Rhizophagus clarus</name>
    <dbReference type="NCBI Taxonomy" id="94130"/>
    <lineage>
        <taxon>Eukaryota</taxon>
        <taxon>Fungi</taxon>
        <taxon>Fungi incertae sedis</taxon>
        <taxon>Mucoromycota</taxon>
        <taxon>Glomeromycotina</taxon>
        <taxon>Glomeromycetes</taxon>
        <taxon>Glomerales</taxon>
        <taxon>Glomeraceae</taxon>
        <taxon>Rhizophagus</taxon>
    </lineage>
</organism>
<keyword evidence="6" id="KW-0503">Monooxygenase</keyword>
<evidence type="ECO:0000256" key="4">
    <source>
        <dbReference type="ARBA" id="ARBA00023004"/>
    </source>
</evidence>
<dbReference type="PROSITE" id="PS00086">
    <property type="entry name" value="CYTOCHROME_P450"/>
    <property type="match status" value="1"/>
</dbReference>
<evidence type="ECO:0000313" key="8">
    <source>
        <dbReference type="Proteomes" id="UP000247702"/>
    </source>
</evidence>
<evidence type="ECO:0000256" key="3">
    <source>
        <dbReference type="ARBA" id="ARBA00022723"/>
    </source>
</evidence>
<evidence type="ECO:0000256" key="6">
    <source>
        <dbReference type="RuleBase" id="RU000461"/>
    </source>
</evidence>
<dbReference type="SUPFAM" id="SSF48264">
    <property type="entry name" value="Cytochrome P450"/>
    <property type="match status" value="1"/>
</dbReference>
<dbReference type="InterPro" id="IPR001128">
    <property type="entry name" value="Cyt_P450"/>
</dbReference>
<dbReference type="InterPro" id="IPR050121">
    <property type="entry name" value="Cytochrome_P450_monoxygenase"/>
</dbReference>
<keyword evidence="5 6" id="KW-0349">Heme</keyword>
<proteinExistence type="inferred from homology"/>
<keyword evidence="6" id="KW-0560">Oxidoreductase</keyword>
<dbReference type="InterPro" id="IPR017972">
    <property type="entry name" value="Cyt_P450_CS"/>
</dbReference>
<dbReference type="GO" id="GO:0016705">
    <property type="term" value="F:oxidoreductase activity, acting on paired donors, with incorporation or reduction of molecular oxygen"/>
    <property type="evidence" value="ECO:0007669"/>
    <property type="project" value="InterPro"/>
</dbReference>
<evidence type="ECO:0000256" key="5">
    <source>
        <dbReference type="PIRSR" id="PIRSR602401-1"/>
    </source>
</evidence>
<evidence type="ECO:0000256" key="2">
    <source>
        <dbReference type="ARBA" id="ARBA00010617"/>
    </source>
</evidence>
<evidence type="ECO:0000256" key="1">
    <source>
        <dbReference type="ARBA" id="ARBA00001971"/>
    </source>
</evidence>
<dbReference type="PANTHER" id="PTHR24305:SF166">
    <property type="entry name" value="CYTOCHROME P450 12A4, MITOCHONDRIAL-RELATED"/>
    <property type="match status" value="1"/>
</dbReference>
<dbReference type="Proteomes" id="UP000247702">
    <property type="component" value="Unassembled WGS sequence"/>
</dbReference>
<dbReference type="GO" id="GO:0005506">
    <property type="term" value="F:iron ion binding"/>
    <property type="evidence" value="ECO:0007669"/>
    <property type="project" value="InterPro"/>
</dbReference>
<feature type="binding site" description="axial binding residue" evidence="5">
    <location>
        <position position="55"/>
    </location>
    <ligand>
        <name>heme</name>
        <dbReference type="ChEBI" id="CHEBI:30413"/>
    </ligand>
    <ligandPart>
        <name>Fe</name>
        <dbReference type="ChEBI" id="CHEBI:18248"/>
    </ligandPart>
</feature>
<evidence type="ECO:0008006" key="9">
    <source>
        <dbReference type="Google" id="ProtNLM"/>
    </source>
</evidence>
<dbReference type="GO" id="GO:0020037">
    <property type="term" value="F:heme binding"/>
    <property type="evidence" value="ECO:0007669"/>
    <property type="project" value="InterPro"/>
</dbReference>
<accession>A0A2Z6RH08</accession>
<protein>
    <recommendedName>
        <fullName evidence="9">Cytochrome P450</fullName>
    </recommendedName>
</protein>
<keyword evidence="3 5" id="KW-0479">Metal-binding</keyword>
<dbReference type="PRINTS" id="PR00463">
    <property type="entry name" value="EP450I"/>
</dbReference>
<dbReference type="GO" id="GO:0004497">
    <property type="term" value="F:monooxygenase activity"/>
    <property type="evidence" value="ECO:0007669"/>
    <property type="project" value="UniProtKB-KW"/>
</dbReference>
<evidence type="ECO:0000313" key="7">
    <source>
        <dbReference type="EMBL" id="GBC01251.1"/>
    </source>
</evidence>
<dbReference type="Gene3D" id="1.10.630.10">
    <property type="entry name" value="Cytochrome P450"/>
    <property type="match status" value="1"/>
</dbReference>
<dbReference type="InterPro" id="IPR002401">
    <property type="entry name" value="Cyt_P450_E_grp-I"/>
</dbReference>
<gene>
    <name evidence="7" type="ORF">RclHR1_04110003</name>
</gene>
<dbReference type="PANTHER" id="PTHR24305">
    <property type="entry name" value="CYTOCHROME P450"/>
    <property type="match status" value="1"/>
</dbReference>
<comment type="cofactor">
    <cofactor evidence="1 5">
        <name>heme</name>
        <dbReference type="ChEBI" id="CHEBI:30413"/>
    </cofactor>
</comment>
<dbReference type="STRING" id="94130.A0A2Z6RH08"/>
<keyword evidence="4 5" id="KW-0408">Iron</keyword>
<name>A0A2Z6RH08_9GLOM</name>
<sequence length="113" mass="13325">MIPARTNLVLNYYHLHHDPKYWGKNVEEFVPERWLDIDNPPKDIFYPFSAGSRNCIGQNFALMEMRLMIASLLFQFDVKDILAQDSDIICYITPNFKNMKCDLVFSKRSLKSM</sequence>
<keyword evidence="8" id="KW-1185">Reference proteome</keyword>
<dbReference type="Pfam" id="PF00067">
    <property type="entry name" value="p450"/>
    <property type="match status" value="1"/>
</dbReference>
<dbReference type="EMBL" id="BEXD01003458">
    <property type="protein sequence ID" value="GBC01251.1"/>
    <property type="molecule type" value="Genomic_DNA"/>
</dbReference>
<comment type="similarity">
    <text evidence="2 6">Belongs to the cytochrome P450 family.</text>
</comment>
<comment type="caution">
    <text evidence="7">The sequence shown here is derived from an EMBL/GenBank/DDBJ whole genome shotgun (WGS) entry which is preliminary data.</text>
</comment>
<dbReference type="InterPro" id="IPR036396">
    <property type="entry name" value="Cyt_P450_sf"/>
</dbReference>
<dbReference type="AlphaFoldDB" id="A0A2Z6RH08"/>